<dbReference type="PANTHER" id="PTHR11606:SF13">
    <property type="entry name" value="GLUTAMATE DEHYDROGENASE 1, MITOCHONDRIAL"/>
    <property type="match status" value="1"/>
</dbReference>
<dbReference type="SMART" id="SM00839">
    <property type="entry name" value="ELFV_dehydrog"/>
    <property type="match status" value="1"/>
</dbReference>
<evidence type="ECO:0000256" key="11">
    <source>
        <dbReference type="RuleBase" id="RU004417"/>
    </source>
</evidence>
<dbReference type="AlphaFoldDB" id="A0A5F9D173"/>
<evidence type="ECO:0000256" key="8">
    <source>
        <dbReference type="ARBA" id="ARBA00047084"/>
    </source>
</evidence>
<protein>
    <recommendedName>
        <fullName evidence="7">Glutamate dehydrogenase 1, mitochondrial</fullName>
        <ecNumber evidence="3">1.4.1.3</ecNumber>
    </recommendedName>
</protein>
<dbReference type="GO" id="GO:0005759">
    <property type="term" value="C:mitochondrial matrix"/>
    <property type="evidence" value="ECO:0007669"/>
    <property type="project" value="Ensembl"/>
</dbReference>
<keyword evidence="4" id="KW-0013">ADP-ribosylation</keyword>
<dbReference type="GO" id="GO:0006541">
    <property type="term" value="P:glutamine metabolic process"/>
    <property type="evidence" value="ECO:0007669"/>
    <property type="project" value="Ensembl"/>
</dbReference>
<dbReference type="Ensembl" id="ENSOCUT00000035743.1">
    <property type="protein sequence ID" value="ENSOCUP00000039862.1"/>
    <property type="gene ID" value="ENSOCUG00000008518.4"/>
</dbReference>
<dbReference type="GeneTree" id="ENSGT00390000000854"/>
<dbReference type="GO" id="GO:0006538">
    <property type="term" value="P:L-glutamate catabolic process"/>
    <property type="evidence" value="ECO:0007669"/>
    <property type="project" value="TreeGrafter"/>
</dbReference>
<comment type="subunit">
    <text evidence="8">Homohexamer. Interacts with HADH; this interaction inhibits the activation of GLUD1.</text>
</comment>
<feature type="compositionally biased region" description="Basic and acidic residues" evidence="12">
    <location>
        <begin position="11"/>
        <end position="21"/>
    </location>
</feature>
<evidence type="ECO:0000256" key="5">
    <source>
        <dbReference type="ARBA" id="ARBA00023002"/>
    </source>
</evidence>
<dbReference type="STRING" id="9986.ENSOCUP00000039862"/>
<dbReference type="GO" id="GO:0072350">
    <property type="term" value="P:tricarboxylic acid metabolic process"/>
    <property type="evidence" value="ECO:0007669"/>
    <property type="project" value="Ensembl"/>
</dbReference>
<evidence type="ECO:0000256" key="6">
    <source>
        <dbReference type="ARBA" id="ARBA00023128"/>
    </source>
</evidence>
<dbReference type="Gene3D" id="3.40.50.720">
    <property type="entry name" value="NAD(P)-binding Rossmann-like Domain"/>
    <property type="match status" value="1"/>
</dbReference>
<comment type="subcellular location">
    <subcellularLocation>
        <location evidence="1">Mitochondrion</location>
    </subcellularLocation>
</comment>
<dbReference type="FunFam" id="3.40.50.720:FF:000100">
    <property type="entry name" value="Glutamate dehydrogenase 1, mitochondrial"/>
    <property type="match status" value="1"/>
</dbReference>
<evidence type="ECO:0000256" key="3">
    <source>
        <dbReference type="ARBA" id="ARBA00012889"/>
    </source>
</evidence>
<sequence length="620" mass="67325">MQPPALIHCVPGRERASEKGAPRAVQVRVRVRDAIAVAEGNAAQAEGKTSRTRCLSLPAVPFPGPPPPQNSSSGEAARRPCPRSPRPARPAPPTPCPSSPGDAKERHRDSLAPGARPNRRGLAPAPRSRGLPELRGGPRPLPGRPVAPPGARNMKAKVFLAAASTKQSIRGKPCNHVLSLSFVIRRDDGSWEVIEGYRAQHSQHRTPCKGGIRYSMDVSVDEVKALASLMTYKCAVVDVPFGGAKAGVKINPKNYTDNELEKITRRFTMELAKKGFIGPGIDVPAPDMSTGEREMSWIADTYASTIGHYDINAHACVTGKPISQGGIHGRISATGRGLFHGIENFINEASYMSILGMTPGFGDKTFVVQGFGNVGLHSMRYLHRFGAKCVGVGESDGSIWNPDGIDPKELEDFKLQHGSILGFPKAKVYEGSILEADCDILIPAASEKQLTKSNAPRVKAKIIAEGANGPTTPEADKIFLERNIMVIPDLYLNAGGVTVSYFEWLKNLNHVSYGRLTFKYERDSNYHLLMSVQESLERKFGKHGGTIPIVPTAEFQDRISGASEKDIVHSGLAYTMERSARQIMRTAMKYNLGLDLRTAAYVNAIEKVFKVYNEAGVTFT</sequence>
<evidence type="ECO:0000256" key="9">
    <source>
        <dbReference type="ARBA" id="ARBA00047867"/>
    </source>
</evidence>
<dbReference type="InterPro" id="IPR036291">
    <property type="entry name" value="NAD(P)-bd_dom_sf"/>
</dbReference>
<dbReference type="GO" id="GO:0004352">
    <property type="term" value="F:glutamate dehydrogenase (NAD+) activity"/>
    <property type="evidence" value="ECO:0007669"/>
    <property type="project" value="Ensembl"/>
</dbReference>
<dbReference type="CDD" id="cd01076">
    <property type="entry name" value="NAD_bind_1_Glu_DH"/>
    <property type="match status" value="1"/>
</dbReference>
<accession>A0A5F9D173</accession>
<dbReference type="EMBL" id="AAGW02067558">
    <property type="status" value="NOT_ANNOTATED_CDS"/>
    <property type="molecule type" value="Genomic_DNA"/>
</dbReference>
<dbReference type="PaxDb" id="9986-ENSOCUP00000007361"/>
<feature type="compositionally biased region" description="Low complexity" evidence="12">
    <location>
        <begin position="126"/>
        <end position="138"/>
    </location>
</feature>
<feature type="region of interest" description="Disordered" evidence="12">
    <location>
        <begin position="1"/>
        <end position="24"/>
    </location>
</feature>
<evidence type="ECO:0000256" key="2">
    <source>
        <dbReference type="ARBA" id="ARBA00006382"/>
    </source>
</evidence>
<dbReference type="Bgee" id="ENSOCUG00000008518">
    <property type="expression patterns" value="Expressed in liver and 15 other cell types or tissues"/>
</dbReference>
<dbReference type="Pfam" id="PF00208">
    <property type="entry name" value="ELFV_dehydrog"/>
    <property type="match status" value="1"/>
</dbReference>
<dbReference type="PRINTS" id="PR00082">
    <property type="entry name" value="GLFDHDRGNASE"/>
</dbReference>
<keyword evidence="6" id="KW-0496">Mitochondrion</keyword>
<name>A0A5F9D173_RABIT</name>
<evidence type="ECO:0000256" key="10">
    <source>
        <dbReference type="ARBA" id="ARBA00048577"/>
    </source>
</evidence>
<dbReference type="FunFam" id="3.40.50.10860:FF:000007">
    <property type="entry name" value="Glutamate dehydrogenase 1, mitochondrial"/>
    <property type="match status" value="1"/>
</dbReference>
<feature type="domain" description="Glutamate/phenylalanine/leucine/valine/L-tryptophan dehydrogenase C-terminal" evidence="13">
    <location>
        <begin position="327"/>
        <end position="616"/>
    </location>
</feature>
<evidence type="ECO:0000256" key="4">
    <source>
        <dbReference type="ARBA" id="ARBA00022765"/>
    </source>
</evidence>
<dbReference type="Proteomes" id="UP000001811">
    <property type="component" value="Chromosome 18"/>
</dbReference>
<dbReference type="InterPro" id="IPR006096">
    <property type="entry name" value="Glu/Leu/Phe/Val/Trp_DH_C"/>
</dbReference>
<organism evidence="14 15">
    <name type="scientific">Oryctolagus cuniculus</name>
    <name type="common">Rabbit</name>
    <dbReference type="NCBI Taxonomy" id="9986"/>
    <lineage>
        <taxon>Eukaryota</taxon>
        <taxon>Metazoa</taxon>
        <taxon>Chordata</taxon>
        <taxon>Craniata</taxon>
        <taxon>Vertebrata</taxon>
        <taxon>Euteleostomi</taxon>
        <taxon>Mammalia</taxon>
        <taxon>Eutheria</taxon>
        <taxon>Euarchontoglires</taxon>
        <taxon>Glires</taxon>
        <taxon>Lagomorpha</taxon>
        <taxon>Leporidae</taxon>
        <taxon>Oryctolagus</taxon>
    </lineage>
</organism>
<gene>
    <name evidence="14" type="primary">GLUD1</name>
</gene>
<dbReference type="InterPro" id="IPR006097">
    <property type="entry name" value="Glu/Leu/Phe/Val/Trp_DH_dimer"/>
</dbReference>
<dbReference type="InterPro" id="IPR046346">
    <property type="entry name" value="Aminoacid_DH-like_N_sf"/>
</dbReference>
<dbReference type="PROSITE" id="PS00074">
    <property type="entry name" value="GLFV_DEHYDROGENASE"/>
    <property type="match status" value="1"/>
</dbReference>
<dbReference type="Gene3D" id="3.40.50.10860">
    <property type="entry name" value="Leucine Dehydrogenase, chain A, domain 1"/>
    <property type="match status" value="1"/>
</dbReference>
<feature type="compositionally biased region" description="Pro residues" evidence="12">
    <location>
        <begin position="82"/>
        <end position="98"/>
    </location>
</feature>
<evidence type="ECO:0000256" key="12">
    <source>
        <dbReference type="SAM" id="MobiDB-lite"/>
    </source>
</evidence>
<dbReference type="InterPro" id="IPR033922">
    <property type="entry name" value="NAD_bind_Glu_DH"/>
</dbReference>
<dbReference type="InParanoid" id="A0A5F9D173"/>
<evidence type="ECO:0000256" key="7">
    <source>
        <dbReference type="ARBA" id="ARBA00040147"/>
    </source>
</evidence>
<dbReference type="FunCoup" id="A0A5F9D173">
    <property type="interactions" value="1470"/>
</dbReference>
<evidence type="ECO:0000259" key="13">
    <source>
        <dbReference type="SMART" id="SM00839"/>
    </source>
</evidence>
<keyword evidence="15" id="KW-1185">Reference proteome</keyword>
<keyword evidence="5 11" id="KW-0560">Oxidoreductase</keyword>
<feature type="compositionally biased region" description="Pro residues" evidence="12">
    <location>
        <begin position="60"/>
        <end position="69"/>
    </location>
</feature>
<dbReference type="Pfam" id="PF02812">
    <property type="entry name" value="ELFV_dehydrog_N"/>
    <property type="match status" value="1"/>
</dbReference>
<comment type="similarity">
    <text evidence="2 11">Belongs to the Glu/Leu/Phe/Val dehydrogenases family.</text>
</comment>
<evidence type="ECO:0000256" key="1">
    <source>
        <dbReference type="ARBA" id="ARBA00004173"/>
    </source>
</evidence>
<proteinExistence type="inferred from homology"/>
<evidence type="ECO:0000313" key="14">
    <source>
        <dbReference type="Ensembl" id="ENSOCUP00000039862.1"/>
    </source>
</evidence>
<evidence type="ECO:0000313" key="15">
    <source>
        <dbReference type="Proteomes" id="UP000001811"/>
    </source>
</evidence>
<dbReference type="SMR" id="A0A5F9D173"/>
<dbReference type="EC" id="1.4.1.3" evidence="3"/>
<reference evidence="14" key="3">
    <citation type="submission" date="2025-09" db="UniProtKB">
        <authorList>
            <consortium name="Ensembl"/>
        </authorList>
    </citation>
    <scope>IDENTIFICATION</scope>
    <source>
        <strain evidence="14">Thorbecke</strain>
    </source>
</reference>
<feature type="compositionally biased region" description="Pro residues" evidence="12">
    <location>
        <begin position="139"/>
        <end position="148"/>
    </location>
</feature>
<feature type="region of interest" description="Disordered" evidence="12">
    <location>
        <begin position="41"/>
        <end position="151"/>
    </location>
</feature>
<reference evidence="14" key="2">
    <citation type="submission" date="2025-08" db="UniProtKB">
        <authorList>
            <consortium name="Ensembl"/>
        </authorList>
    </citation>
    <scope>IDENTIFICATION</scope>
    <source>
        <strain evidence="14">Thorbecke</strain>
    </source>
</reference>
<reference evidence="14 15" key="1">
    <citation type="journal article" date="2011" name="Nature">
        <title>A high-resolution map of human evolutionary constraint using 29 mammals.</title>
        <authorList>
            <person name="Lindblad-Toh K."/>
            <person name="Garber M."/>
            <person name="Zuk O."/>
            <person name="Lin M.F."/>
            <person name="Parker B.J."/>
            <person name="Washietl S."/>
            <person name="Kheradpour P."/>
            <person name="Ernst J."/>
            <person name="Jordan G."/>
            <person name="Mauceli E."/>
            <person name="Ward L.D."/>
            <person name="Lowe C.B."/>
            <person name="Holloway A.K."/>
            <person name="Clamp M."/>
            <person name="Gnerre S."/>
            <person name="Alfoldi J."/>
            <person name="Beal K."/>
            <person name="Chang J."/>
            <person name="Clawson H."/>
            <person name="Cuff J."/>
            <person name="Di Palma F."/>
            <person name="Fitzgerald S."/>
            <person name="Flicek P."/>
            <person name="Guttman M."/>
            <person name="Hubisz M.J."/>
            <person name="Jaffe D.B."/>
            <person name="Jungreis I."/>
            <person name="Kent W.J."/>
            <person name="Kostka D."/>
            <person name="Lara M."/>
            <person name="Martins A.L."/>
            <person name="Massingham T."/>
            <person name="Moltke I."/>
            <person name="Raney B.J."/>
            <person name="Rasmussen M.D."/>
            <person name="Robinson J."/>
            <person name="Stark A."/>
            <person name="Vilella A.J."/>
            <person name="Wen J."/>
            <person name="Xie X."/>
            <person name="Zody M.C."/>
            <person name="Baldwin J."/>
            <person name="Bloom T."/>
            <person name="Chin C.W."/>
            <person name="Heiman D."/>
            <person name="Nicol R."/>
            <person name="Nusbaum C."/>
            <person name="Young S."/>
            <person name="Wilkinson J."/>
            <person name="Worley K.C."/>
            <person name="Kovar C.L."/>
            <person name="Muzny D.M."/>
            <person name="Gibbs R.A."/>
            <person name="Cree A."/>
            <person name="Dihn H.H."/>
            <person name="Fowler G."/>
            <person name="Jhangiani S."/>
            <person name="Joshi V."/>
            <person name="Lee S."/>
            <person name="Lewis L.R."/>
            <person name="Nazareth L.V."/>
            <person name="Okwuonu G."/>
            <person name="Santibanez J."/>
            <person name="Warren W.C."/>
            <person name="Mardis E.R."/>
            <person name="Weinstock G.M."/>
            <person name="Wilson R.K."/>
            <person name="Delehaunty K."/>
            <person name="Dooling D."/>
            <person name="Fronik C."/>
            <person name="Fulton L."/>
            <person name="Fulton B."/>
            <person name="Graves T."/>
            <person name="Minx P."/>
            <person name="Sodergren E."/>
            <person name="Birney E."/>
            <person name="Margulies E.H."/>
            <person name="Herrero J."/>
            <person name="Green E.D."/>
            <person name="Haussler D."/>
            <person name="Siepel A."/>
            <person name="Goldman N."/>
            <person name="Pollard K.S."/>
            <person name="Pedersen J.S."/>
            <person name="Lander E.S."/>
            <person name="Kellis M."/>
        </authorList>
    </citation>
    <scope>NUCLEOTIDE SEQUENCE [LARGE SCALE GENOMIC DNA]</scope>
    <source>
        <strain evidence="14 15">Thorbecke inbred</strain>
    </source>
</reference>
<dbReference type="SUPFAM" id="SSF53223">
    <property type="entry name" value="Aminoacid dehydrogenase-like, N-terminal domain"/>
    <property type="match status" value="1"/>
</dbReference>
<dbReference type="EMBL" id="AAGW02067559">
    <property type="status" value="NOT_ANNOTATED_CDS"/>
    <property type="molecule type" value="Genomic_DNA"/>
</dbReference>
<comment type="catalytic activity">
    <reaction evidence="10">
        <text>L-glutamate + NADP(+) + H2O = 2-oxoglutarate + NH4(+) + NADPH + H(+)</text>
        <dbReference type="Rhea" id="RHEA:11612"/>
        <dbReference type="ChEBI" id="CHEBI:15377"/>
        <dbReference type="ChEBI" id="CHEBI:15378"/>
        <dbReference type="ChEBI" id="CHEBI:16810"/>
        <dbReference type="ChEBI" id="CHEBI:28938"/>
        <dbReference type="ChEBI" id="CHEBI:29985"/>
        <dbReference type="ChEBI" id="CHEBI:57783"/>
        <dbReference type="ChEBI" id="CHEBI:58349"/>
        <dbReference type="EC" id="1.4.1.3"/>
    </reaction>
</comment>
<dbReference type="SUPFAM" id="SSF51735">
    <property type="entry name" value="NAD(P)-binding Rossmann-fold domains"/>
    <property type="match status" value="1"/>
</dbReference>
<dbReference type="PANTHER" id="PTHR11606">
    <property type="entry name" value="GLUTAMATE DEHYDROGENASE"/>
    <property type="match status" value="1"/>
</dbReference>
<dbReference type="InterPro" id="IPR006095">
    <property type="entry name" value="Glu/Leu/Phe/Val/Trp_DH"/>
</dbReference>
<dbReference type="InterPro" id="IPR033524">
    <property type="entry name" value="Glu/Leu/Phe/Val_DH_AS"/>
</dbReference>
<comment type="catalytic activity">
    <reaction evidence="9">
        <text>L-glutamate + NAD(+) + H2O = 2-oxoglutarate + NH4(+) + NADH + H(+)</text>
        <dbReference type="Rhea" id="RHEA:15133"/>
        <dbReference type="ChEBI" id="CHEBI:15377"/>
        <dbReference type="ChEBI" id="CHEBI:15378"/>
        <dbReference type="ChEBI" id="CHEBI:16810"/>
        <dbReference type="ChEBI" id="CHEBI:28938"/>
        <dbReference type="ChEBI" id="CHEBI:29985"/>
        <dbReference type="ChEBI" id="CHEBI:57540"/>
        <dbReference type="ChEBI" id="CHEBI:57945"/>
        <dbReference type="EC" id="1.4.1.3"/>
    </reaction>
</comment>
<dbReference type="GO" id="GO:0032024">
    <property type="term" value="P:positive regulation of insulin secretion"/>
    <property type="evidence" value="ECO:0007669"/>
    <property type="project" value="Ensembl"/>
</dbReference>